<dbReference type="InterPro" id="IPR047666">
    <property type="entry name" value="ANR_neg_reg"/>
</dbReference>
<gene>
    <name evidence="1" type="ORF">XBO1_1690017</name>
</gene>
<proteinExistence type="predicted"/>
<accession>A0A077P2K2</accession>
<name>A0A077P2K2_XENBV</name>
<dbReference type="NCBIfam" id="NF033650">
    <property type="entry name" value="ANR_neg_reg"/>
    <property type="match status" value="1"/>
</dbReference>
<reference evidence="1" key="1">
    <citation type="submission" date="2013-07" db="EMBL/GenBank/DDBJ databases">
        <title>Sub-species coevolution in mutualistic symbiosis.</title>
        <authorList>
            <person name="Murfin K."/>
            <person name="Klassen J."/>
            <person name="Lee M."/>
            <person name="Forst S."/>
            <person name="Stock P."/>
            <person name="Goodrich-Blair H."/>
        </authorList>
    </citation>
    <scope>NUCLEOTIDE SEQUENCE [LARGE SCALE GENOMIC DNA]</scope>
    <source>
        <strain evidence="1">Oregonense</strain>
    </source>
</reference>
<dbReference type="AlphaFoldDB" id="A0A077P2K2"/>
<dbReference type="EMBL" id="CBSX010000078">
    <property type="protein sequence ID" value="CDH05014.1"/>
    <property type="molecule type" value="Genomic_DNA"/>
</dbReference>
<evidence type="ECO:0000313" key="1">
    <source>
        <dbReference type="EMBL" id="CDH05014.1"/>
    </source>
</evidence>
<comment type="caution">
    <text evidence="1">The sequence shown here is derived from an EMBL/GenBank/DDBJ whole genome shotgun (WGS) entry which is preliminary data.</text>
</comment>
<evidence type="ECO:0008006" key="2">
    <source>
        <dbReference type="Google" id="ProtNLM"/>
    </source>
</evidence>
<dbReference type="RefSeq" id="WP_155270981.1">
    <property type="nucleotide sequence ID" value="NZ_CAWLUU010000149.1"/>
</dbReference>
<dbReference type="Proteomes" id="UP000028483">
    <property type="component" value="Unassembled WGS sequence"/>
</dbReference>
<protein>
    <recommendedName>
        <fullName evidence="2">ANR family transcriptional regulator</fullName>
    </recommendedName>
</protein>
<organism evidence="1">
    <name type="scientific">Xenorhabdus bovienii str. oregonense</name>
    <dbReference type="NCBI Taxonomy" id="1398202"/>
    <lineage>
        <taxon>Bacteria</taxon>
        <taxon>Pseudomonadati</taxon>
        <taxon>Pseudomonadota</taxon>
        <taxon>Gammaproteobacteria</taxon>
        <taxon>Enterobacterales</taxon>
        <taxon>Morganellaceae</taxon>
        <taxon>Xenorhabdus</taxon>
    </lineage>
</organism>
<dbReference type="HOGENOM" id="CLU_1905964_0_0_6"/>
<sequence>MAGRIHENSARNHYAAYSLGAARAERNADYQHAASLWDKAANAARSILARFWAERRSEFCQSAADKDWGLKAQQFNQRYSIGTQFVYISIYQGDRQEKKSVKTIDYASDVKNETRVKINKQPYFVNINDLVLPN</sequence>